<dbReference type="InterPro" id="IPR024344">
    <property type="entry name" value="MDMPI_metal-binding"/>
</dbReference>
<keyword evidence="2" id="KW-0413">Isomerase</keyword>
<proteinExistence type="predicted"/>
<evidence type="ECO:0000313" key="2">
    <source>
        <dbReference type="EMBL" id="MEJ2864360.1"/>
    </source>
</evidence>
<dbReference type="EMBL" id="JBBEGM010000011">
    <property type="protein sequence ID" value="MEJ2864360.1"/>
    <property type="molecule type" value="Genomic_DNA"/>
</dbReference>
<reference evidence="2 3" key="1">
    <citation type="submission" date="2024-03" db="EMBL/GenBank/DDBJ databases">
        <title>Actinomycetospora sp. OC33-EN07, a novel actinomycete isolated from wild orchid (Aerides multiflora).</title>
        <authorList>
            <person name="Suriyachadkun C."/>
        </authorList>
    </citation>
    <scope>NUCLEOTIDE SEQUENCE [LARGE SCALE GENOMIC DNA]</scope>
    <source>
        <strain evidence="2 3">OC33-EN07</strain>
    </source>
</reference>
<gene>
    <name evidence="2" type="ORF">WCD58_24595</name>
</gene>
<protein>
    <submittedName>
        <fullName evidence="2">Maleylpyruvate isomerase N-terminal domain-containing protein</fullName>
    </submittedName>
</protein>
<dbReference type="RefSeq" id="WP_337705718.1">
    <property type="nucleotide sequence ID" value="NZ_JBBEGM010000011.1"/>
</dbReference>
<evidence type="ECO:0000313" key="3">
    <source>
        <dbReference type="Proteomes" id="UP001369736"/>
    </source>
</evidence>
<name>A0ABU8MCG4_9PSEU</name>
<sequence length="115" mass="12381">MGVAVPACPDWTAKDLVAHMVGVDTDAENGDVDDDFSGTWTDKHVRERADRSIGDVLAEWEATRQRADELFASAPDALKTGMVVDASVHEQDLRLSGRTDTAGIRSTVLTVLGRA</sequence>
<dbReference type="GO" id="GO:0016853">
    <property type="term" value="F:isomerase activity"/>
    <property type="evidence" value="ECO:0007669"/>
    <property type="project" value="UniProtKB-KW"/>
</dbReference>
<accession>A0ABU8MCG4</accession>
<dbReference type="Proteomes" id="UP001369736">
    <property type="component" value="Unassembled WGS sequence"/>
</dbReference>
<comment type="caution">
    <text evidence="2">The sequence shown here is derived from an EMBL/GenBank/DDBJ whole genome shotgun (WGS) entry which is preliminary data.</text>
</comment>
<feature type="domain" description="Mycothiol-dependent maleylpyruvate isomerase metal-binding" evidence="1">
    <location>
        <begin position="4"/>
        <end position="79"/>
    </location>
</feature>
<dbReference type="SUPFAM" id="SSF109854">
    <property type="entry name" value="DinB/YfiT-like putative metalloenzymes"/>
    <property type="match status" value="1"/>
</dbReference>
<keyword evidence="3" id="KW-1185">Reference proteome</keyword>
<dbReference type="Gene3D" id="1.20.120.450">
    <property type="entry name" value="dinb family like domain"/>
    <property type="match status" value="1"/>
</dbReference>
<dbReference type="Pfam" id="PF11716">
    <property type="entry name" value="MDMPI_N"/>
    <property type="match status" value="1"/>
</dbReference>
<evidence type="ECO:0000259" key="1">
    <source>
        <dbReference type="Pfam" id="PF11716"/>
    </source>
</evidence>
<dbReference type="InterPro" id="IPR034660">
    <property type="entry name" value="DinB/YfiT-like"/>
</dbReference>
<organism evidence="2 3">
    <name type="scientific">Actinomycetospora flava</name>
    <dbReference type="NCBI Taxonomy" id="3129232"/>
    <lineage>
        <taxon>Bacteria</taxon>
        <taxon>Bacillati</taxon>
        <taxon>Actinomycetota</taxon>
        <taxon>Actinomycetes</taxon>
        <taxon>Pseudonocardiales</taxon>
        <taxon>Pseudonocardiaceae</taxon>
        <taxon>Actinomycetospora</taxon>
    </lineage>
</organism>